<evidence type="ECO:0000259" key="5">
    <source>
        <dbReference type="PROSITE" id="PS51199"/>
    </source>
</evidence>
<dbReference type="Gene3D" id="1.10.860.10">
    <property type="entry name" value="DNAb Helicase, Chain A"/>
    <property type="match status" value="1"/>
</dbReference>
<dbReference type="SMART" id="SM00382">
    <property type="entry name" value="AAA"/>
    <property type="match status" value="1"/>
</dbReference>
<dbReference type="InterPro" id="IPR007693">
    <property type="entry name" value="DNA_helicase_DnaB-like_N"/>
</dbReference>
<dbReference type="EMBL" id="BK057795">
    <property type="protein sequence ID" value="DAE92181.1"/>
    <property type="molecule type" value="Genomic_DNA"/>
</dbReference>
<evidence type="ECO:0000256" key="3">
    <source>
        <dbReference type="ARBA" id="ARBA00044969"/>
    </source>
</evidence>
<dbReference type="GO" id="GO:0043139">
    <property type="term" value="F:5'-3' DNA helicase activity"/>
    <property type="evidence" value="ECO:0007669"/>
    <property type="project" value="UniProtKB-EC"/>
</dbReference>
<keyword evidence="6" id="KW-0067">ATP-binding</keyword>
<keyword evidence="2" id="KW-0639">Primosome</keyword>
<dbReference type="GO" id="GO:0005524">
    <property type="term" value="F:ATP binding"/>
    <property type="evidence" value="ECO:0007669"/>
    <property type="project" value="InterPro"/>
</dbReference>
<dbReference type="Pfam" id="PF00772">
    <property type="entry name" value="DnaB"/>
    <property type="match status" value="1"/>
</dbReference>
<dbReference type="InterPro" id="IPR003593">
    <property type="entry name" value="AAA+_ATPase"/>
</dbReference>
<dbReference type="EC" id="5.6.2.3" evidence="3"/>
<name>A0A8S5RSF5_9CAUD</name>
<comment type="catalytic activity">
    <reaction evidence="4">
        <text>ATP + H2O = ADP + phosphate + H(+)</text>
        <dbReference type="Rhea" id="RHEA:13065"/>
        <dbReference type="ChEBI" id="CHEBI:15377"/>
        <dbReference type="ChEBI" id="CHEBI:15378"/>
        <dbReference type="ChEBI" id="CHEBI:30616"/>
        <dbReference type="ChEBI" id="CHEBI:43474"/>
        <dbReference type="ChEBI" id="CHEBI:456216"/>
        <dbReference type="EC" id="5.6.2.3"/>
    </reaction>
</comment>
<evidence type="ECO:0000256" key="4">
    <source>
        <dbReference type="ARBA" id="ARBA00048954"/>
    </source>
</evidence>
<keyword evidence="6" id="KW-0378">Hydrolase</keyword>
<organism evidence="6">
    <name type="scientific">Siphoviridae sp. ctES717</name>
    <dbReference type="NCBI Taxonomy" id="2827564"/>
    <lineage>
        <taxon>Viruses</taxon>
        <taxon>Duplodnaviria</taxon>
        <taxon>Heunggongvirae</taxon>
        <taxon>Uroviricota</taxon>
        <taxon>Caudoviricetes</taxon>
    </lineage>
</organism>
<dbReference type="InterPro" id="IPR016136">
    <property type="entry name" value="DNA_helicase_N/primase_C"/>
</dbReference>
<protein>
    <recommendedName>
        <fullName evidence="3">DNA 5'-3' helicase</fullName>
        <ecNumber evidence="3">5.6.2.3</ecNumber>
    </recommendedName>
</protein>
<dbReference type="PROSITE" id="PS51199">
    <property type="entry name" value="SF4_HELICASE"/>
    <property type="match status" value="1"/>
</dbReference>
<evidence type="ECO:0000313" key="6">
    <source>
        <dbReference type="EMBL" id="DAE92181.1"/>
    </source>
</evidence>
<dbReference type="Gene3D" id="3.40.50.300">
    <property type="entry name" value="P-loop containing nucleotide triphosphate hydrolases"/>
    <property type="match status" value="1"/>
</dbReference>
<sequence length="411" mass="46905">MYDEELERAMLYYVIFEQEQYALDETDFINERNKKIIKAINELRAEKKEISMLSIKSKIKANGSQVLEYISLLGDFVRTSSAENVYSELISLSKKRKIFDLLQSKVSEIVDAENIDVLAENIIKQINSIERLNEKEQTFSEQVLNTVSALEENYNNKNDYSLYTGLMDLDNKICGLHNQELTIIGARPGVGKTTFALQIATKIAEKGKNVTIISLEMSDIQIIQKILATKTKVNSYKMRMGTIEDEDWEKIAKASTEISKLPINLITKATTIQAIETIARKLKNRNKLDLLIIDYIQLIKNKGKFNNREQEVADITRTLKLLSLDLKIPIIGICQLNRNATRQEPSLADLRESGAIEQDADNVIFLYQEKEQEDSIVDITVKIAKQRAGEVGKVYMKFNKPNSEFKGVMRC</sequence>
<accession>A0A8S5RSF5</accession>
<dbReference type="SUPFAM" id="SSF52540">
    <property type="entry name" value="P-loop containing nucleoside triphosphate hydrolases"/>
    <property type="match status" value="1"/>
</dbReference>
<dbReference type="GO" id="GO:0006269">
    <property type="term" value="P:DNA replication, synthesis of primer"/>
    <property type="evidence" value="ECO:0007669"/>
    <property type="project" value="UniProtKB-KW"/>
</dbReference>
<keyword evidence="6" id="KW-0347">Helicase</keyword>
<feature type="domain" description="SF4 helicase" evidence="5">
    <location>
        <begin position="155"/>
        <end position="411"/>
    </location>
</feature>
<dbReference type="CDD" id="cd00984">
    <property type="entry name" value="DnaB_C"/>
    <property type="match status" value="1"/>
</dbReference>
<dbReference type="InterPro" id="IPR027417">
    <property type="entry name" value="P-loop_NTPase"/>
</dbReference>
<dbReference type="PANTHER" id="PTHR30153:SF2">
    <property type="entry name" value="REPLICATIVE DNA HELICASE"/>
    <property type="match status" value="1"/>
</dbReference>
<dbReference type="Pfam" id="PF03796">
    <property type="entry name" value="DnaB_C"/>
    <property type="match status" value="1"/>
</dbReference>
<comment type="similarity">
    <text evidence="1">Belongs to the helicase family. DnaB subfamily.</text>
</comment>
<evidence type="ECO:0000256" key="1">
    <source>
        <dbReference type="ARBA" id="ARBA00008428"/>
    </source>
</evidence>
<dbReference type="PANTHER" id="PTHR30153">
    <property type="entry name" value="REPLICATIVE DNA HELICASE DNAB"/>
    <property type="match status" value="1"/>
</dbReference>
<proteinExistence type="inferred from homology"/>
<keyword evidence="6" id="KW-0547">Nucleotide-binding</keyword>
<evidence type="ECO:0000256" key="2">
    <source>
        <dbReference type="ARBA" id="ARBA00022515"/>
    </source>
</evidence>
<dbReference type="InterPro" id="IPR007694">
    <property type="entry name" value="DNA_helicase_DnaB-like_C"/>
</dbReference>
<reference evidence="6" key="1">
    <citation type="journal article" date="2021" name="Proc. Natl. Acad. Sci. U.S.A.">
        <title>A Catalog of Tens of Thousands of Viruses from Human Metagenomes Reveals Hidden Associations with Chronic Diseases.</title>
        <authorList>
            <person name="Tisza M.J."/>
            <person name="Buck C.B."/>
        </authorList>
    </citation>
    <scope>NUCLEOTIDE SEQUENCE</scope>
    <source>
        <strain evidence="6">CtES717</strain>
    </source>
</reference>